<evidence type="ECO:0000256" key="12">
    <source>
        <dbReference type="ARBA" id="ARBA00055042"/>
    </source>
</evidence>
<dbReference type="EC" id="6.3.2.1" evidence="4 13"/>
<evidence type="ECO:0000256" key="13">
    <source>
        <dbReference type="HAMAP-Rule" id="MF_00158"/>
    </source>
</evidence>
<dbReference type="PANTHER" id="PTHR21299">
    <property type="entry name" value="CYTIDYLATE KINASE/PANTOATE-BETA-ALANINE LIGASE"/>
    <property type="match status" value="1"/>
</dbReference>
<dbReference type="GO" id="GO:0005829">
    <property type="term" value="C:cytosol"/>
    <property type="evidence" value="ECO:0007669"/>
    <property type="project" value="TreeGrafter"/>
</dbReference>
<feature type="binding site" evidence="13">
    <location>
        <begin position="152"/>
        <end position="155"/>
    </location>
    <ligand>
        <name>ATP</name>
        <dbReference type="ChEBI" id="CHEBI:30616"/>
    </ligand>
</feature>
<dbReference type="PANTHER" id="PTHR21299:SF1">
    <property type="entry name" value="PANTOATE--BETA-ALANINE LIGASE"/>
    <property type="match status" value="1"/>
</dbReference>
<dbReference type="GO" id="GO:0005524">
    <property type="term" value="F:ATP binding"/>
    <property type="evidence" value="ECO:0007669"/>
    <property type="project" value="UniProtKB-KW"/>
</dbReference>
<dbReference type="HAMAP" id="MF_00158">
    <property type="entry name" value="PanC"/>
    <property type="match status" value="1"/>
</dbReference>
<keyword evidence="8 13" id="KW-0566">Pantothenate biosynthesis</keyword>
<evidence type="ECO:0000256" key="2">
    <source>
        <dbReference type="ARBA" id="ARBA00004990"/>
    </source>
</evidence>
<dbReference type="GO" id="GO:0015940">
    <property type="term" value="P:pantothenate biosynthetic process"/>
    <property type="evidence" value="ECO:0007669"/>
    <property type="project" value="UniProtKB-UniRule"/>
</dbReference>
<dbReference type="Pfam" id="PF02569">
    <property type="entry name" value="Pantoate_ligase"/>
    <property type="match status" value="1"/>
</dbReference>
<evidence type="ECO:0000256" key="5">
    <source>
        <dbReference type="ARBA" id="ARBA00014155"/>
    </source>
</evidence>
<evidence type="ECO:0000256" key="10">
    <source>
        <dbReference type="ARBA" id="ARBA00022840"/>
    </source>
</evidence>
<dbReference type="EMBL" id="FNTI01000001">
    <property type="protein sequence ID" value="SEB89483.1"/>
    <property type="molecule type" value="Genomic_DNA"/>
</dbReference>
<accession>A0A1M7K7W8</accession>
<evidence type="ECO:0000256" key="3">
    <source>
        <dbReference type="ARBA" id="ARBA00009256"/>
    </source>
</evidence>
<evidence type="ECO:0000256" key="7">
    <source>
        <dbReference type="ARBA" id="ARBA00022598"/>
    </source>
</evidence>
<comment type="similarity">
    <text evidence="3 13">Belongs to the pantothenate synthetase family.</text>
</comment>
<keyword evidence="9 13" id="KW-0547">Nucleotide-binding</keyword>
<keyword evidence="6 13" id="KW-0963">Cytoplasm</keyword>
<organism evidence="14 15">
    <name type="scientific">Bradyrhizobium lablabi</name>
    <dbReference type="NCBI Taxonomy" id="722472"/>
    <lineage>
        <taxon>Bacteria</taxon>
        <taxon>Pseudomonadati</taxon>
        <taxon>Pseudomonadota</taxon>
        <taxon>Alphaproteobacteria</taxon>
        <taxon>Hyphomicrobiales</taxon>
        <taxon>Nitrobacteraceae</taxon>
        <taxon>Bradyrhizobium</taxon>
    </lineage>
</organism>
<feature type="binding site" evidence="13">
    <location>
        <begin position="189"/>
        <end position="192"/>
    </location>
    <ligand>
        <name>ATP</name>
        <dbReference type="ChEBI" id="CHEBI:30616"/>
    </ligand>
</feature>
<evidence type="ECO:0000256" key="4">
    <source>
        <dbReference type="ARBA" id="ARBA00012219"/>
    </source>
</evidence>
<proteinExistence type="inferred from homology"/>
<evidence type="ECO:0000256" key="1">
    <source>
        <dbReference type="ARBA" id="ARBA00004496"/>
    </source>
</evidence>
<dbReference type="UniPathway" id="UPA00028">
    <property type="reaction ID" value="UER00005"/>
</dbReference>
<comment type="subcellular location">
    <subcellularLocation>
        <location evidence="1 13">Cytoplasm</location>
    </subcellularLocation>
</comment>
<feature type="active site" description="Proton donor" evidence="13">
    <location>
        <position position="41"/>
    </location>
</feature>
<evidence type="ECO:0000256" key="11">
    <source>
        <dbReference type="ARBA" id="ARBA00048258"/>
    </source>
</evidence>
<feature type="binding site" evidence="13">
    <location>
        <position position="181"/>
    </location>
    <ligand>
        <name>ATP</name>
        <dbReference type="ChEBI" id="CHEBI:30616"/>
    </ligand>
</feature>
<comment type="subunit">
    <text evidence="13">Homodimer.</text>
</comment>
<evidence type="ECO:0000313" key="15">
    <source>
        <dbReference type="Proteomes" id="UP000183208"/>
    </source>
</evidence>
<dbReference type="FunFam" id="3.40.50.620:FF:000114">
    <property type="entry name" value="Pantothenate synthetase"/>
    <property type="match status" value="1"/>
</dbReference>
<dbReference type="InterPro" id="IPR042176">
    <property type="entry name" value="Pantoate_ligase_C"/>
</dbReference>
<comment type="function">
    <text evidence="12 13">Catalyzes the condensation of pantoate with beta-alanine in an ATP-dependent reaction via a pantoyl-adenylate intermediate.</text>
</comment>
<feature type="binding site" evidence="13">
    <location>
        <position position="158"/>
    </location>
    <ligand>
        <name>(R)-pantoate</name>
        <dbReference type="ChEBI" id="CHEBI:15980"/>
    </ligand>
</feature>
<protein>
    <recommendedName>
        <fullName evidence="5 13">Pantothenate synthetase</fullName>
        <shortName evidence="13">PS</shortName>
        <ecNumber evidence="4 13">6.3.2.1</ecNumber>
    </recommendedName>
    <alternativeName>
        <fullName evidence="13">Pantoate--beta-alanine ligase</fullName>
    </alternativeName>
    <alternativeName>
        <fullName evidence="13">Pantoate-activating enzyme</fullName>
    </alternativeName>
</protein>
<dbReference type="AlphaFoldDB" id="A0A1M7K7W8"/>
<evidence type="ECO:0000256" key="6">
    <source>
        <dbReference type="ARBA" id="ARBA00022490"/>
    </source>
</evidence>
<dbReference type="OrthoDB" id="9773087at2"/>
<dbReference type="Gene3D" id="3.30.1300.10">
    <property type="entry name" value="Pantoate-beta-alanine ligase, C-terminal domain"/>
    <property type="match status" value="1"/>
</dbReference>
<dbReference type="CDD" id="cd00560">
    <property type="entry name" value="PanC"/>
    <property type="match status" value="1"/>
</dbReference>
<sequence>MPRSPMVVRTVPALRRALEALRARKATVALVPTMGALHEGHVSLVRLAKRRAQKVVVSIFVNPTQFAPTEDFGSYPRTWKADVAKLAAEKVDLIWNPDVKAMYPEGFATRVVPEGPAIAGLEDRFRPHFFGGVATVVGKLFTQCRPDVAIFGEKDFQQLRVVTQMAGDLDLGVRVVGSRTVRECDGLAMSSRNVYLSPEERQTAPVLHRAMKETAKRLKSGEGFESAVAAGRELITGAGFVLDYFEARHAATLAPIASVKDGPVRILVAAKLGKTRLIDNIGI</sequence>
<dbReference type="NCBIfam" id="TIGR00018">
    <property type="entry name" value="panC"/>
    <property type="match status" value="1"/>
</dbReference>
<feature type="binding site" evidence="13">
    <location>
        <position position="65"/>
    </location>
    <ligand>
        <name>(R)-pantoate</name>
        <dbReference type="ChEBI" id="CHEBI:15980"/>
    </ligand>
</feature>
<dbReference type="Proteomes" id="UP000183208">
    <property type="component" value="Unassembled WGS sequence"/>
</dbReference>
<dbReference type="SUPFAM" id="SSF52374">
    <property type="entry name" value="Nucleotidylyl transferase"/>
    <property type="match status" value="1"/>
</dbReference>
<dbReference type="InterPro" id="IPR003721">
    <property type="entry name" value="Pantoate_ligase"/>
</dbReference>
<comment type="catalytic activity">
    <reaction evidence="11 13">
        <text>(R)-pantoate + beta-alanine + ATP = (R)-pantothenate + AMP + diphosphate + H(+)</text>
        <dbReference type="Rhea" id="RHEA:10912"/>
        <dbReference type="ChEBI" id="CHEBI:15378"/>
        <dbReference type="ChEBI" id="CHEBI:15980"/>
        <dbReference type="ChEBI" id="CHEBI:29032"/>
        <dbReference type="ChEBI" id="CHEBI:30616"/>
        <dbReference type="ChEBI" id="CHEBI:33019"/>
        <dbReference type="ChEBI" id="CHEBI:57966"/>
        <dbReference type="ChEBI" id="CHEBI:456215"/>
        <dbReference type="EC" id="6.3.2.1"/>
    </reaction>
</comment>
<evidence type="ECO:0000256" key="8">
    <source>
        <dbReference type="ARBA" id="ARBA00022655"/>
    </source>
</evidence>
<keyword evidence="7 13" id="KW-0436">Ligase</keyword>
<dbReference type="RefSeq" id="WP_074814364.1">
    <property type="nucleotide sequence ID" value="NZ_FNTI01000001.1"/>
</dbReference>
<name>A0A1M7K7W8_9BRAD</name>
<feature type="binding site" evidence="13">
    <location>
        <position position="65"/>
    </location>
    <ligand>
        <name>beta-alanine</name>
        <dbReference type="ChEBI" id="CHEBI:57966"/>
    </ligand>
</feature>
<dbReference type="Gene3D" id="3.40.50.620">
    <property type="entry name" value="HUPs"/>
    <property type="match status" value="1"/>
</dbReference>
<dbReference type="InterPro" id="IPR014729">
    <property type="entry name" value="Rossmann-like_a/b/a_fold"/>
</dbReference>
<gene>
    <name evidence="13" type="primary">panC</name>
    <name evidence="14" type="ORF">SAMN05444171_0170</name>
</gene>
<comment type="miscellaneous">
    <text evidence="13">The reaction proceeds by a bi uni uni bi ping pong mechanism.</text>
</comment>
<reference evidence="14 15" key="1">
    <citation type="submission" date="2016-10" db="EMBL/GenBank/DDBJ databases">
        <authorList>
            <person name="de Groot N.N."/>
        </authorList>
    </citation>
    <scope>NUCLEOTIDE SEQUENCE [LARGE SCALE GENOMIC DNA]</scope>
    <source>
        <strain evidence="14 15">GAS522</strain>
    </source>
</reference>
<evidence type="ECO:0000256" key="9">
    <source>
        <dbReference type="ARBA" id="ARBA00022741"/>
    </source>
</evidence>
<evidence type="ECO:0000313" key="14">
    <source>
        <dbReference type="EMBL" id="SEB89483.1"/>
    </source>
</evidence>
<keyword evidence="10 13" id="KW-0067">ATP-binding</keyword>
<feature type="binding site" evidence="13">
    <location>
        <begin position="34"/>
        <end position="41"/>
    </location>
    <ligand>
        <name>ATP</name>
        <dbReference type="ChEBI" id="CHEBI:30616"/>
    </ligand>
</feature>
<comment type="pathway">
    <text evidence="2 13">Cofactor biosynthesis; (R)-pantothenate biosynthesis; (R)-pantothenate from (R)-pantoate and beta-alanine: step 1/1.</text>
</comment>
<dbReference type="GO" id="GO:0004592">
    <property type="term" value="F:pantoate-beta-alanine ligase activity"/>
    <property type="evidence" value="ECO:0007669"/>
    <property type="project" value="UniProtKB-UniRule"/>
</dbReference>